<keyword evidence="5 12" id="KW-0418">Kinase</keyword>
<proteinExistence type="inferred from homology"/>
<sequence length="406" mass="46258">MSTDPWLRETDKPSYQVLKWIGGGGFGQVYKVSRNVDRTVVACKQIQYKDVDVALDEHEHMTWLRGGPNIATVHEELEWNTKTQTLSFFMNYYKGKDLDRQVQVLRGAGEHFTEIQIIEIAYQIATALEYCHRKNILHQDIKPMNVLLAQPWNPLTRDSVPDLYVADFGVASHVQSIGTRMTGPRGTPGYEAPEIRTQDGAAFSQKSDIYAFGCILFRLCTLQDPHPFEVDDVKPRDISTNYSIGLLVLVSSMLCAERDDRPTASEVKQRLMALVRDYEFPNAAECRVCSRLFLSKNKLRIHLSESSHEHNRSGNAANLHEHAVTELTAWAGADDEVDLNIQGAANGQNDVDPSPCAVCMRHFNSKKRFFQHLFAGRHYRNPGFVRKRRSENDFDVVTSKRHRKHV</sequence>
<evidence type="ECO:0000256" key="8">
    <source>
        <dbReference type="PROSITE-ProRule" id="PRU10141"/>
    </source>
</evidence>
<feature type="domain" description="C2H2-type" evidence="11">
    <location>
        <begin position="284"/>
        <end position="313"/>
    </location>
</feature>
<dbReference type="EMBL" id="JAADJZ010000036">
    <property type="protein sequence ID" value="KAF2865140.1"/>
    <property type="molecule type" value="Genomic_DNA"/>
</dbReference>
<dbReference type="PROSITE" id="PS00028">
    <property type="entry name" value="ZINC_FINGER_C2H2_1"/>
    <property type="match status" value="1"/>
</dbReference>
<keyword evidence="7" id="KW-0479">Metal-binding</keyword>
<evidence type="ECO:0000256" key="5">
    <source>
        <dbReference type="ARBA" id="ARBA00022777"/>
    </source>
</evidence>
<dbReference type="PANTHER" id="PTHR43671">
    <property type="entry name" value="SERINE/THREONINE-PROTEIN KINASE NEK"/>
    <property type="match status" value="1"/>
</dbReference>
<dbReference type="Gene3D" id="1.10.510.10">
    <property type="entry name" value="Transferase(Phosphotransferase) domain 1"/>
    <property type="match status" value="1"/>
</dbReference>
<evidence type="ECO:0000259" key="11">
    <source>
        <dbReference type="PROSITE" id="PS50157"/>
    </source>
</evidence>
<dbReference type="EC" id="2.7.11.1" evidence="2"/>
<accession>A0A7C8LZX2</accession>
<reference evidence="12 13" key="1">
    <citation type="submission" date="2020-01" db="EMBL/GenBank/DDBJ databases">
        <authorList>
            <consortium name="DOE Joint Genome Institute"/>
            <person name="Haridas S."/>
            <person name="Albert R."/>
            <person name="Binder M."/>
            <person name="Bloem J."/>
            <person name="Labutti K."/>
            <person name="Salamov A."/>
            <person name="Andreopoulos B."/>
            <person name="Baker S.E."/>
            <person name="Barry K."/>
            <person name="Bills G."/>
            <person name="Bluhm B.H."/>
            <person name="Cannon C."/>
            <person name="Castanera R."/>
            <person name="Culley D.E."/>
            <person name="Daum C."/>
            <person name="Ezra D."/>
            <person name="Gonzalez J.B."/>
            <person name="Henrissat B."/>
            <person name="Kuo A."/>
            <person name="Liang C."/>
            <person name="Lipzen A."/>
            <person name="Lutzoni F."/>
            <person name="Magnuson J."/>
            <person name="Mondo S."/>
            <person name="Nolan M."/>
            <person name="Ohm R."/>
            <person name="Pangilinan J."/>
            <person name="Park H.-J.H."/>
            <person name="Ramirez L."/>
            <person name="Alfaro M."/>
            <person name="Sun H."/>
            <person name="Tritt A."/>
            <person name="Yoshinaga Y."/>
            <person name="Zwiers L.-H.L."/>
            <person name="Turgeon B.G."/>
            <person name="Goodwin S.B."/>
            <person name="Spatafora J.W."/>
            <person name="Crous P.W."/>
            <person name="Grigoriev I.V."/>
        </authorList>
    </citation>
    <scope>NUCLEOTIDE SEQUENCE [LARGE SCALE GENOMIC DNA]</scope>
    <source>
        <strain evidence="12 13">CBS 611.86</strain>
    </source>
</reference>
<dbReference type="InterPro" id="IPR050660">
    <property type="entry name" value="NEK_Ser/Thr_kinase"/>
</dbReference>
<dbReference type="SMART" id="SM00220">
    <property type="entry name" value="S_TKc"/>
    <property type="match status" value="1"/>
</dbReference>
<dbReference type="GO" id="GO:0005524">
    <property type="term" value="F:ATP binding"/>
    <property type="evidence" value="ECO:0007669"/>
    <property type="project" value="UniProtKB-UniRule"/>
</dbReference>
<dbReference type="PROSITE" id="PS50011">
    <property type="entry name" value="PROTEIN_KINASE_DOM"/>
    <property type="match status" value="1"/>
</dbReference>
<keyword evidence="9" id="KW-0723">Serine/threonine-protein kinase</keyword>
<dbReference type="PROSITE" id="PS00108">
    <property type="entry name" value="PROTEIN_KINASE_ST"/>
    <property type="match status" value="1"/>
</dbReference>
<protein>
    <recommendedName>
        <fullName evidence="2">non-specific serine/threonine protein kinase</fullName>
        <ecNumber evidence="2">2.7.11.1</ecNumber>
    </recommendedName>
</protein>
<comment type="caution">
    <text evidence="12">The sequence shown here is derived from an EMBL/GenBank/DDBJ whole genome shotgun (WGS) entry which is preliminary data.</text>
</comment>
<evidence type="ECO:0000256" key="4">
    <source>
        <dbReference type="ARBA" id="ARBA00022741"/>
    </source>
</evidence>
<dbReference type="PROSITE" id="PS50157">
    <property type="entry name" value="ZINC_FINGER_C2H2_2"/>
    <property type="match status" value="1"/>
</dbReference>
<dbReference type="AlphaFoldDB" id="A0A7C8LZX2"/>
<dbReference type="SMART" id="SM00355">
    <property type="entry name" value="ZnF_C2H2"/>
    <property type="match status" value="2"/>
</dbReference>
<keyword evidence="13" id="KW-1185">Reference proteome</keyword>
<feature type="binding site" evidence="8">
    <location>
        <position position="44"/>
    </location>
    <ligand>
        <name>ATP</name>
        <dbReference type="ChEBI" id="CHEBI:30616"/>
    </ligand>
</feature>
<dbReference type="InterPro" id="IPR011009">
    <property type="entry name" value="Kinase-like_dom_sf"/>
</dbReference>
<dbReference type="OrthoDB" id="310217at2759"/>
<evidence type="ECO:0000256" key="3">
    <source>
        <dbReference type="ARBA" id="ARBA00022679"/>
    </source>
</evidence>
<evidence type="ECO:0000256" key="2">
    <source>
        <dbReference type="ARBA" id="ARBA00012513"/>
    </source>
</evidence>
<dbReference type="PANTHER" id="PTHR43671:SF13">
    <property type="entry name" value="SERINE_THREONINE-PROTEIN KINASE NEK2"/>
    <property type="match status" value="1"/>
</dbReference>
<keyword evidence="4 8" id="KW-0547">Nucleotide-binding</keyword>
<name>A0A7C8LZX2_9PLEO</name>
<feature type="domain" description="Protein kinase" evidence="10">
    <location>
        <begin position="15"/>
        <end position="275"/>
    </location>
</feature>
<evidence type="ECO:0000313" key="13">
    <source>
        <dbReference type="Proteomes" id="UP000481861"/>
    </source>
</evidence>
<evidence type="ECO:0000256" key="1">
    <source>
        <dbReference type="ARBA" id="ARBA00010886"/>
    </source>
</evidence>
<dbReference type="PROSITE" id="PS00107">
    <property type="entry name" value="PROTEIN_KINASE_ATP"/>
    <property type="match status" value="1"/>
</dbReference>
<evidence type="ECO:0000313" key="12">
    <source>
        <dbReference type="EMBL" id="KAF2865140.1"/>
    </source>
</evidence>
<keyword evidence="7" id="KW-0862">Zinc</keyword>
<evidence type="ECO:0000256" key="7">
    <source>
        <dbReference type="PROSITE-ProRule" id="PRU00042"/>
    </source>
</evidence>
<dbReference type="GO" id="GO:0008270">
    <property type="term" value="F:zinc ion binding"/>
    <property type="evidence" value="ECO:0007669"/>
    <property type="project" value="UniProtKB-KW"/>
</dbReference>
<dbReference type="InterPro" id="IPR017441">
    <property type="entry name" value="Protein_kinase_ATP_BS"/>
</dbReference>
<comment type="similarity">
    <text evidence="1">Belongs to the protein kinase superfamily. NEK Ser/Thr protein kinase family. NIMA subfamily.</text>
</comment>
<dbReference type="InterPro" id="IPR008271">
    <property type="entry name" value="Ser/Thr_kinase_AS"/>
</dbReference>
<evidence type="ECO:0000256" key="9">
    <source>
        <dbReference type="RuleBase" id="RU000304"/>
    </source>
</evidence>
<gene>
    <name evidence="12" type="ORF">BDV95DRAFT_587433</name>
</gene>
<dbReference type="GO" id="GO:0004674">
    <property type="term" value="F:protein serine/threonine kinase activity"/>
    <property type="evidence" value="ECO:0007669"/>
    <property type="project" value="UniProtKB-KW"/>
</dbReference>
<keyword evidence="3" id="KW-0808">Transferase</keyword>
<dbReference type="InterPro" id="IPR000719">
    <property type="entry name" value="Prot_kinase_dom"/>
</dbReference>
<dbReference type="InterPro" id="IPR013087">
    <property type="entry name" value="Znf_C2H2_type"/>
</dbReference>
<dbReference type="Proteomes" id="UP000481861">
    <property type="component" value="Unassembled WGS sequence"/>
</dbReference>
<keyword evidence="7" id="KW-0863">Zinc-finger</keyword>
<keyword evidence="6 8" id="KW-0067">ATP-binding</keyword>
<evidence type="ECO:0000256" key="6">
    <source>
        <dbReference type="ARBA" id="ARBA00022840"/>
    </source>
</evidence>
<organism evidence="12 13">
    <name type="scientific">Massariosphaeria phaeospora</name>
    <dbReference type="NCBI Taxonomy" id="100035"/>
    <lineage>
        <taxon>Eukaryota</taxon>
        <taxon>Fungi</taxon>
        <taxon>Dikarya</taxon>
        <taxon>Ascomycota</taxon>
        <taxon>Pezizomycotina</taxon>
        <taxon>Dothideomycetes</taxon>
        <taxon>Pleosporomycetidae</taxon>
        <taxon>Pleosporales</taxon>
        <taxon>Pleosporales incertae sedis</taxon>
        <taxon>Massariosphaeria</taxon>
    </lineage>
</organism>
<dbReference type="Pfam" id="PF00069">
    <property type="entry name" value="Pkinase"/>
    <property type="match status" value="1"/>
</dbReference>
<dbReference type="SUPFAM" id="SSF56112">
    <property type="entry name" value="Protein kinase-like (PK-like)"/>
    <property type="match status" value="1"/>
</dbReference>
<evidence type="ECO:0000259" key="10">
    <source>
        <dbReference type="PROSITE" id="PS50011"/>
    </source>
</evidence>